<organism evidence="1 2">
    <name type="scientific">Pyrinomonas methylaliphatogenes</name>
    <dbReference type="NCBI Taxonomy" id="454194"/>
    <lineage>
        <taxon>Bacteria</taxon>
        <taxon>Pseudomonadati</taxon>
        <taxon>Acidobacteriota</taxon>
        <taxon>Blastocatellia</taxon>
        <taxon>Blastocatellales</taxon>
        <taxon>Pyrinomonadaceae</taxon>
        <taxon>Pyrinomonas</taxon>
    </lineage>
</organism>
<evidence type="ECO:0000313" key="1">
    <source>
        <dbReference type="EMBL" id="CDM65875.1"/>
    </source>
</evidence>
<keyword evidence="2" id="KW-1185">Reference proteome</keyword>
<protein>
    <submittedName>
        <fullName evidence="1">Uncharacterized protein</fullName>
    </submittedName>
</protein>
<accession>A0A0B6X0E5</accession>
<dbReference type="Proteomes" id="UP000031518">
    <property type="component" value="Unassembled WGS sequence"/>
</dbReference>
<reference evidence="1 2" key="1">
    <citation type="submission" date="2013-12" db="EMBL/GenBank/DDBJ databases">
        <authorList>
            <person name="Stott M."/>
        </authorList>
    </citation>
    <scope>NUCLEOTIDE SEQUENCE [LARGE SCALE GENOMIC DNA]</scope>
    <source>
        <strain evidence="1 2">K22</strain>
    </source>
</reference>
<evidence type="ECO:0000313" key="2">
    <source>
        <dbReference type="Proteomes" id="UP000031518"/>
    </source>
</evidence>
<dbReference type="EMBL" id="CBXV010000006">
    <property type="protein sequence ID" value="CDM65875.1"/>
    <property type="molecule type" value="Genomic_DNA"/>
</dbReference>
<gene>
    <name evidence="1" type="ORF">PYK22_01883</name>
</gene>
<sequence length="43" mass="4782">MGVNRNEGGLGVLWFPCAMHKTVGNEQRYAPPLIVSVRLLHYG</sequence>
<name>A0A0B6X0E5_9BACT</name>
<proteinExistence type="predicted"/>
<dbReference type="AlphaFoldDB" id="A0A0B6X0E5"/>
<reference evidence="1 2" key="2">
    <citation type="submission" date="2015-01" db="EMBL/GenBank/DDBJ databases">
        <title>Complete genome sequence of Pyrinomonas methylaliphatogenes type strain K22T.</title>
        <authorList>
            <person name="Lee K.C.Y."/>
            <person name="Power J.F."/>
            <person name="Dunfield P.F."/>
            <person name="Morgan X.C."/>
            <person name="Huttenhower C."/>
            <person name="Stott M.B."/>
        </authorList>
    </citation>
    <scope>NUCLEOTIDE SEQUENCE [LARGE SCALE GENOMIC DNA]</scope>
    <source>
        <strain evidence="1 2">K22</strain>
    </source>
</reference>
<dbReference type="STRING" id="454194.PYK22_01883"/>